<sequence length="747" mass="86597">MHWILWDCLFLSSLPMDIPKMLSTLSGSGVFSSRVDYFCLVCESRLRDEADAAAHIAKPVHTKNFLTTEYFENQQECVRKIKKWYLCELCNVLLPTAARVRLHVVEAGHWERRAALAVQRRAGKVLVFANVQLDDRAWNGIVDDTCAICNIEFDDEHIHRNETTHILKLIQSKIEYDENQNIYRWVDESSFQCLTCNMVLALNSINEHFDEIEHKDIYRRCCDNFKITENTPTNETIDSSKNNNKRKEEVPTKITDRTETLAVLNTTNKNKTNIESNEKAEIKTSTVNSDSKTIQNNTKENFKEVETVKSAPIDDSEICDILNAKEYITRDENGKNWCILCNWVMSPLAIKQHINDLHHQTMLKMHKKRLSTLNTEKNITTNTPIVKNNNTIKNKENIDKESVLNAVDKFQKNNININFEIETAVCKKCSKQLDFNAQSIENHIKEHGKIKNKNDDRKEIPLGLDITKDLPSNKETSLYTTPVKINKEKQEKIKDMTDSKIKKESSFTSDLNELQTYAKQNNMTYKDNEKKIHCNKCNIDLTLSMKILKEHVSLEHKKKNEEPSHGNLTSKSKQIDKEINLIKIPTRSFIVSAVAIDSLHKEIIINDKFCINLFSFCLMFSQNKRLTCIACDCSVPFQDFHKHLDTEKHEQILDKSLVVVQLENEFIREYKPGCYQCGYCNTVCESWSTTESHIQTTDHKNSRIAAQWRLQQLLPEVAKKRQQNQLHEKFMMHMMFADGGWNSCDSD</sequence>
<dbReference type="PROSITE" id="PS00028">
    <property type="entry name" value="ZINC_FINGER_C2H2_1"/>
    <property type="match status" value="1"/>
</dbReference>
<evidence type="ECO:0000313" key="4">
    <source>
        <dbReference type="Proteomes" id="UP000053268"/>
    </source>
</evidence>
<name>A0A0N1IDI8_PAPXU</name>
<dbReference type="SMART" id="SM00355">
    <property type="entry name" value="ZnF_C2H2"/>
    <property type="match status" value="6"/>
</dbReference>
<dbReference type="GO" id="GO:0003676">
    <property type="term" value="F:nucleic acid binding"/>
    <property type="evidence" value="ECO:0007669"/>
    <property type="project" value="InterPro"/>
</dbReference>
<keyword evidence="4" id="KW-1185">Reference proteome</keyword>
<dbReference type="AlphaFoldDB" id="A0A0N1IDI8"/>
<dbReference type="PROSITE" id="PS00198">
    <property type="entry name" value="4FE4S_FER_1"/>
    <property type="match status" value="1"/>
</dbReference>
<evidence type="ECO:0000259" key="2">
    <source>
        <dbReference type="PROSITE" id="PS00028"/>
    </source>
</evidence>
<dbReference type="GO" id="GO:0008270">
    <property type="term" value="F:zinc ion binding"/>
    <property type="evidence" value="ECO:0007669"/>
    <property type="project" value="InterPro"/>
</dbReference>
<dbReference type="SMART" id="SM00451">
    <property type="entry name" value="ZnF_U1"/>
    <property type="match status" value="3"/>
</dbReference>
<protein>
    <recommendedName>
        <fullName evidence="2">C2H2-type domain-containing protein</fullName>
    </recommendedName>
</protein>
<evidence type="ECO:0000313" key="3">
    <source>
        <dbReference type="EMBL" id="KPJ03817.1"/>
    </source>
</evidence>
<dbReference type="EMBL" id="KQ459078">
    <property type="protein sequence ID" value="KPJ03817.1"/>
    <property type="molecule type" value="Genomic_DNA"/>
</dbReference>
<dbReference type="InterPro" id="IPR003604">
    <property type="entry name" value="Matrin/U1-like-C_Znf_C2H2"/>
</dbReference>
<feature type="signal peptide" evidence="1">
    <location>
        <begin position="1"/>
        <end position="15"/>
    </location>
</feature>
<dbReference type="InterPro" id="IPR017900">
    <property type="entry name" value="4Fe4S_Fe_S_CS"/>
</dbReference>
<keyword evidence="1" id="KW-0732">Signal</keyword>
<organism evidence="3 4">
    <name type="scientific">Papilio xuthus</name>
    <name type="common">Asian swallowtail butterfly</name>
    <dbReference type="NCBI Taxonomy" id="66420"/>
    <lineage>
        <taxon>Eukaryota</taxon>
        <taxon>Metazoa</taxon>
        <taxon>Ecdysozoa</taxon>
        <taxon>Arthropoda</taxon>
        <taxon>Hexapoda</taxon>
        <taxon>Insecta</taxon>
        <taxon>Pterygota</taxon>
        <taxon>Neoptera</taxon>
        <taxon>Endopterygota</taxon>
        <taxon>Lepidoptera</taxon>
        <taxon>Glossata</taxon>
        <taxon>Ditrysia</taxon>
        <taxon>Papilionoidea</taxon>
        <taxon>Papilionidae</taxon>
        <taxon>Papilioninae</taxon>
        <taxon>Papilio</taxon>
    </lineage>
</organism>
<accession>A0A0N1IDI8</accession>
<feature type="chain" id="PRO_5012791346" description="C2H2-type domain-containing protein" evidence="1">
    <location>
        <begin position="16"/>
        <end position="747"/>
    </location>
</feature>
<feature type="domain" description="C2H2-type" evidence="2">
    <location>
        <begin position="677"/>
        <end position="699"/>
    </location>
</feature>
<dbReference type="InterPro" id="IPR013087">
    <property type="entry name" value="Znf_C2H2_type"/>
</dbReference>
<dbReference type="Proteomes" id="UP000053268">
    <property type="component" value="Unassembled WGS sequence"/>
</dbReference>
<dbReference type="STRING" id="66420.A0A0N1IDI8"/>
<evidence type="ECO:0000256" key="1">
    <source>
        <dbReference type="SAM" id="SignalP"/>
    </source>
</evidence>
<proteinExistence type="predicted"/>
<gene>
    <name evidence="3" type="ORF">RR46_01167</name>
</gene>
<reference evidence="3 4" key="1">
    <citation type="journal article" date="2015" name="Nat. Commun.">
        <title>Outbred genome sequencing and CRISPR/Cas9 gene editing in butterflies.</title>
        <authorList>
            <person name="Li X."/>
            <person name="Fan D."/>
            <person name="Zhang W."/>
            <person name="Liu G."/>
            <person name="Zhang L."/>
            <person name="Zhao L."/>
            <person name="Fang X."/>
            <person name="Chen L."/>
            <person name="Dong Y."/>
            <person name="Chen Y."/>
            <person name="Ding Y."/>
            <person name="Zhao R."/>
            <person name="Feng M."/>
            <person name="Zhu Y."/>
            <person name="Feng Y."/>
            <person name="Jiang X."/>
            <person name="Zhu D."/>
            <person name="Xiang H."/>
            <person name="Feng X."/>
            <person name="Li S."/>
            <person name="Wang J."/>
            <person name="Zhang G."/>
            <person name="Kronforst M.R."/>
            <person name="Wang W."/>
        </authorList>
    </citation>
    <scope>NUCLEOTIDE SEQUENCE [LARGE SCALE GENOMIC DNA]</scope>
    <source>
        <strain evidence="3">Ya'a_city_454_Px</strain>
        <tissue evidence="3">Whole body</tissue>
    </source>
</reference>